<evidence type="ECO:0000259" key="12">
    <source>
        <dbReference type="PROSITE" id="PS50967"/>
    </source>
</evidence>
<evidence type="ECO:0000313" key="16">
    <source>
        <dbReference type="Proteomes" id="UP000017052"/>
    </source>
</evidence>
<dbReference type="InterPro" id="IPR000212">
    <property type="entry name" value="DNA_helicase_UvrD/REP"/>
</dbReference>
<evidence type="ECO:0000256" key="2">
    <source>
        <dbReference type="ARBA" id="ARBA00022741"/>
    </source>
</evidence>
<comment type="similarity">
    <text evidence="1">Belongs to the helicase family. UvrD subfamily.</text>
</comment>
<feature type="domain" description="UvrD-like helicase ATP-binding" evidence="13">
    <location>
        <begin position="21"/>
        <end position="303"/>
    </location>
</feature>
<evidence type="ECO:0000256" key="9">
    <source>
        <dbReference type="ARBA" id="ARBA00048988"/>
    </source>
</evidence>
<dbReference type="GeneID" id="95358735"/>
<dbReference type="GO" id="GO:0016887">
    <property type="term" value="F:ATP hydrolysis activity"/>
    <property type="evidence" value="ECO:0007669"/>
    <property type="project" value="RHEA"/>
</dbReference>
<evidence type="ECO:0000256" key="5">
    <source>
        <dbReference type="ARBA" id="ARBA00022840"/>
    </source>
</evidence>
<keyword evidence="4 10" id="KW-0347">Helicase</keyword>
<name>U2QII2_9ACTN</name>
<dbReference type="Pfam" id="PF00570">
    <property type="entry name" value="HRDC"/>
    <property type="match status" value="1"/>
</dbReference>
<dbReference type="PROSITE" id="PS51198">
    <property type="entry name" value="UVRD_HELICASE_ATP_BIND"/>
    <property type="match status" value="1"/>
</dbReference>
<evidence type="ECO:0000256" key="3">
    <source>
        <dbReference type="ARBA" id="ARBA00022801"/>
    </source>
</evidence>
<comment type="catalytic activity">
    <reaction evidence="9">
        <text>ATP + H2O = ADP + phosphate + H(+)</text>
        <dbReference type="Rhea" id="RHEA:13065"/>
        <dbReference type="ChEBI" id="CHEBI:15377"/>
        <dbReference type="ChEBI" id="CHEBI:15378"/>
        <dbReference type="ChEBI" id="CHEBI:30616"/>
        <dbReference type="ChEBI" id="CHEBI:43474"/>
        <dbReference type="ChEBI" id="CHEBI:456216"/>
        <dbReference type="EC" id="5.6.2.4"/>
    </reaction>
</comment>
<sequence length="718" mass="76909">MTSQSSASASPSAELDESVLAGLDPEQRLVATTVGGPVAVIAGAGTGKTRAITHRIVHAVLTGQQRAGAILAVTFTTRAAGEMRARLRSLGAPRVQARTFHSAALRQLRYFWPRVTGAELPEIAGSTYGLVAEAASRERLRSADTALVRDLAGEIGWAKSTNVLPADYPVLAARAGRAVAGADPETVARVAAEYERVKSRRGVMDYDDILLCAVALMHEHPEVAQEFRSGYRHFVVDEYQDVSPLQHAMLTQWLGEGRDLCVVGDPDQAIHSFAGADPRFLTGFAREFPGATVLRLDRNYRSTPQIIGVANDLLHPPGRAAVGRGVVLRPMRPEGPAVGTAECADEDEEASRLSAWLVDRHRAGAPWSQMAVLYRVNAQSPAVEAALAQARVPYQVRGAERFYERAEIRAALTGLRAAAGSDPQTPALEASDRVLGSLGWAPEPPAGQGRVRERWESWQALHDLVADLVEAGAATMAQAVAGLEQRVADQQAPVADGVTLSTLHSAKGLEWDAVALIGVQEGLLPFSLARSPREIAEERRLLYVGITRARHDLRLSWATGATGRRGRRRPSRFLGGLAGTGERADRAAEPAPGPRRRRVVHCVVCGGALGRAVEIKLGHHAECEVPFDEGLLERLKAWRLGVAKRQSVPAFVVFTDATLMALAQAEPSDERGLLEIRGIGRSKARRYGQDVLAIIGGLDVDEVLAGARAPGDDQPSGG</sequence>
<dbReference type="PROSITE" id="PS50967">
    <property type="entry name" value="HRDC"/>
    <property type="match status" value="1"/>
</dbReference>
<evidence type="ECO:0000259" key="14">
    <source>
        <dbReference type="PROSITE" id="PS51217"/>
    </source>
</evidence>
<dbReference type="AlphaFoldDB" id="U2QII2"/>
<protein>
    <recommendedName>
        <fullName evidence="8">DNA 3'-5' helicase</fullName>
        <ecNumber evidence="8">5.6.2.4</ecNumber>
    </recommendedName>
</protein>
<dbReference type="CDD" id="cd17932">
    <property type="entry name" value="DEXQc_UvrD"/>
    <property type="match status" value="1"/>
</dbReference>
<dbReference type="GO" id="GO:0043138">
    <property type="term" value="F:3'-5' DNA helicase activity"/>
    <property type="evidence" value="ECO:0007669"/>
    <property type="project" value="UniProtKB-EC"/>
</dbReference>
<dbReference type="SUPFAM" id="SSF52540">
    <property type="entry name" value="P-loop containing nucleoside triphosphate hydrolases"/>
    <property type="match status" value="1"/>
</dbReference>
<dbReference type="RefSeq" id="WP_021797442.1">
    <property type="nucleotide sequence ID" value="NZ_ACVN02000165.1"/>
</dbReference>
<dbReference type="PANTHER" id="PTHR11070">
    <property type="entry name" value="UVRD / RECB / PCRA DNA HELICASE FAMILY MEMBER"/>
    <property type="match status" value="1"/>
</dbReference>
<reference evidence="15" key="1">
    <citation type="submission" date="2013-08" db="EMBL/GenBank/DDBJ databases">
        <authorList>
            <person name="Durkin A.S."/>
            <person name="Haft D.R."/>
            <person name="McCorrison J."/>
            <person name="Torralba M."/>
            <person name="Gillis M."/>
            <person name="Haft D.H."/>
            <person name="Methe B."/>
            <person name="Sutton G."/>
            <person name="Nelson K.E."/>
        </authorList>
    </citation>
    <scope>NUCLEOTIDE SEQUENCE [LARGE SCALE GENOMIC DNA]</scope>
    <source>
        <strain evidence="15">F0233</strain>
    </source>
</reference>
<dbReference type="Gene3D" id="3.40.50.300">
    <property type="entry name" value="P-loop containing nucleotide triphosphate hydrolases"/>
    <property type="match status" value="3"/>
</dbReference>
<dbReference type="GO" id="GO:0000725">
    <property type="term" value="P:recombinational repair"/>
    <property type="evidence" value="ECO:0007669"/>
    <property type="project" value="TreeGrafter"/>
</dbReference>
<dbReference type="SMART" id="SM00341">
    <property type="entry name" value="HRDC"/>
    <property type="match status" value="1"/>
</dbReference>
<dbReference type="InterPro" id="IPR014016">
    <property type="entry name" value="UvrD-like_ATP-bd"/>
</dbReference>
<dbReference type="EC" id="5.6.2.4" evidence="8"/>
<dbReference type="GO" id="GO:0033202">
    <property type="term" value="C:DNA helicase complex"/>
    <property type="evidence" value="ECO:0007669"/>
    <property type="project" value="TreeGrafter"/>
</dbReference>
<dbReference type="PANTHER" id="PTHR11070:SF69">
    <property type="entry name" value="ATP-DEPENDENT DNA HELICASE UVRD2"/>
    <property type="match status" value="1"/>
</dbReference>
<feature type="binding site" evidence="10">
    <location>
        <begin position="42"/>
        <end position="49"/>
    </location>
    <ligand>
        <name>ATP</name>
        <dbReference type="ChEBI" id="CHEBI:30616"/>
    </ligand>
</feature>
<dbReference type="GO" id="GO:0003677">
    <property type="term" value="F:DNA binding"/>
    <property type="evidence" value="ECO:0007669"/>
    <property type="project" value="InterPro"/>
</dbReference>
<dbReference type="PROSITE" id="PS51217">
    <property type="entry name" value="UVRD_HELICASE_CTER"/>
    <property type="match status" value="1"/>
</dbReference>
<evidence type="ECO:0000313" key="15">
    <source>
        <dbReference type="EMBL" id="ERK56004.1"/>
    </source>
</evidence>
<comment type="catalytic activity">
    <reaction evidence="7">
        <text>Couples ATP hydrolysis with the unwinding of duplex DNA by translocating in the 3'-5' direction.</text>
        <dbReference type="EC" id="5.6.2.4"/>
    </reaction>
</comment>
<dbReference type="InterPro" id="IPR002121">
    <property type="entry name" value="HRDC_dom"/>
</dbReference>
<dbReference type="Proteomes" id="UP000017052">
    <property type="component" value="Unassembled WGS sequence"/>
</dbReference>
<evidence type="ECO:0000256" key="4">
    <source>
        <dbReference type="ARBA" id="ARBA00022806"/>
    </source>
</evidence>
<evidence type="ECO:0000256" key="8">
    <source>
        <dbReference type="ARBA" id="ARBA00034808"/>
    </source>
</evidence>
<feature type="domain" description="HRDC" evidence="12">
    <location>
        <begin position="625"/>
        <end position="705"/>
    </location>
</feature>
<dbReference type="InterPro" id="IPR014017">
    <property type="entry name" value="DNA_helicase_UvrD-like_C"/>
</dbReference>
<evidence type="ECO:0000256" key="1">
    <source>
        <dbReference type="ARBA" id="ARBA00009922"/>
    </source>
</evidence>
<comment type="caution">
    <text evidence="15">The sequence shown here is derived from an EMBL/GenBank/DDBJ whole genome shotgun (WGS) entry which is preliminary data.</text>
</comment>
<keyword evidence="6" id="KW-0413">Isomerase</keyword>
<keyword evidence="3 10" id="KW-0378">Hydrolase</keyword>
<dbReference type="InterPro" id="IPR044876">
    <property type="entry name" value="HRDC_dom_sf"/>
</dbReference>
<organism evidence="15 16">
    <name type="scientific">Propionibacterium acidifaciens F0233</name>
    <dbReference type="NCBI Taxonomy" id="553198"/>
    <lineage>
        <taxon>Bacteria</taxon>
        <taxon>Bacillati</taxon>
        <taxon>Actinomycetota</taxon>
        <taxon>Actinomycetes</taxon>
        <taxon>Propionibacteriales</taxon>
        <taxon>Propionibacteriaceae</taxon>
        <taxon>Propionibacterium</taxon>
    </lineage>
</organism>
<keyword evidence="16" id="KW-1185">Reference proteome</keyword>
<dbReference type="Pfam" id="PF00580">
    <property type="entry name" value="UvrD-helicase"/>
    <property type="match status" value="1"/>
</dbReference>
<dbReference type="Gene3D" id="1.10.150.80">
    <property type="entry name" value="HRDC domain"/>
    <property type="match status" value="1"/>
</dbReference>
<dbReference type="CDD" id="cd18807">
    <property type="entry name" value="SF1_C_UvrD"/>
    <property type="match status" value="1"/>
</dbReference>
<dbReference type="SUPFAM" id="SSF47819">
    <property type="entry name" value="HRDC-like"/>
    <property type="match status" value="1"/>
</dbReference>
<feature type="domain" description="UvrD-like helicase C-terminal" evidence="14">
    <location>
        <begin position="304"/>
        <end position="551"/>
    </location>
</feature>
<evidence type="ECO:0000256" key="10">
    <source>
        <dbReference type="PROSITE-ProRule" id="PRU00560"/>
    </source>
</evidence>
<dbReference type="InterPro" id="IPR010997">
    <property type="entry name" value="HRDC-like_sf"/>
</dbReference>
<dbReference type="GO" id="GO:0005524">
    <property type="term" value="F:ATP binding"/>
    <property type="evidence" value="ECO:0007669"/>
    <property type="project" value="UniProtKB-UniRule"/>
</dbReference>
<dbReference type="Gene3D" id="1.10.10.160">
    <property type="match status" value="1"/>
</dbReference>
<dbReference type="GO" id="GO:0005829">
    <property type="term" value="C:cytosol"/>
    <property type="evidence" value="ECO:0007669"/>
    <property type="project" value="TreeGrafter"/>
</dbReference>
<dbReference type="InterPro" id="IPR013986">
    <property type="entry name" value="DExx_box_DNA_helicase_dom_sf"/>
</dbReference>
<evidence type="ECO:0000256" key="6">
    <source>
        <dbReference type="ARBA" id="ARBA00023235"/>
    </source>
</evidence>
<evidence type="ECO:0000256" key="11">
    <source>
        <dbReference type="SAM" id="MobiDB-lite"/>
    </source>
</evidence>
<dbReference type="OrthoDB" id="9806690at2"/>
<dbReference type="InterPro" id="IPR027417">
    <property type="entry name" value="P-loop_NTPase"/>
</dbReference>
<gene>
    <name evidence="15" type="ORF">HMPREF0682_0685</name>
</gene>
<keyword evidence="2 10" id="KW-0547">Nucleotide-binding</keyword>
<accession>U2QII2</accession>
<keyword evidence="5 10" id="KW-0067">ATP-binding</keyword>
<feature type="region of interest" description="Disordered" evidence="11">
    <location>
        <begin position="561"/>
        <end position="592"/>
    </location>
</feature>
<evidence type="ECO:0000259" key="13">
    <source>
        <dbReference type="PROSITE" id="PS51198"/>
    </source>
</evidence>
<dbReference type="Pfam" id="PF13361">
    <property type="entry name" value="UvrD_C"/>
    <property type="match status" value="2"/>
</dbReference>
<evidence type="ECO:0000256" key="7">
    <source>
        <dbReference type="ARBA" id="ARBA00034617"/>
    </source>
</evidence>
<proteinExistence type="inferred from homology"/>
<dbReference type="EMBL" id="ACVN02000165">
    <property type="protein sequence ID" value="ERK56004.1"/>
    <property type="molecule type" value="Genomic_DNA"/>
</dbReference>